<accession>A0ABS7P0F0</accession>
<comment type="caution">
    <text evidence="2">The sequence shown here is derived from an EMBL/GenBank/DDBJ whole genome shotgun (WGS) entry which is preliminary data.</text>
</comment>
<dbReference type="Gene3D" id="3.40.960.10">
    <property type="entry name" value="VSR Endonuclease"/>
    <property type="match status" value="1"/>
</dbReference>
<organism evidence="2 3">
    <name type="scientific">Rhodococcoides kroppenstedtii</name>
    <dbReference type="NCBI Taxonomy" id="293050"/>
    <lineage>
        <taxon>Bacteria</taxon>
        <taxon>Bacillati</taxon>
        <taxon>Actinomycetota</taxon>
        <taxon>Actinomycetes</taxon>
        <taxon>Mycobacteriales</taxon>
        <taxon>Nocardiaceae</taxon>
        <taxon>Rhodococcoides</taxon>
    </lineage>
</organism>
<sequence>MGSRGCTSGRHGQAWPVTAYRRDELLRNGIGKGALEHRVRTGRLHRVLPAVYCTRPPTYEDRCSAVVAWKPKAVLSHDTAAWLWGLLVPEPEVVHATVPMFTSPRCPPGFRLHRRVVEPVVYRALLPVVTQEQCFVDVATTLDAEALERFVDHALSHRVRWRAVAELCDAARGMHGVAAVRRQLRTACPRTLSEAERQVARALSARHAGMEINAAVGKYYGDLVCRRARVIVEIDGREFHIDPHTFTRDRIRQNELVLDGWLVLRYSVARALAHTDEVADEILAVVRKRRKSRA</sequence>
<dbReference type="InterPro" id="IPR011335">
    <property type="entry name" value="Restrct_endonuc-II-like"/>
</dbReference>
<evidence type="ECO:0000313" key="3">
    <source>
        <dbReference type="Proteomes" id="UP001520140"/>
    </source>
</evidence>
<dbReference type="EMBL" id="JABUKG010000022">
    <property type="protein sequence ID" value="MBY6322597.1"/>
    <property type="molecule type" value="Genomic_DNA"/>
</dbReference>
<evidence type="ECO:0000313" key="2">
    <source>
        <dbReference type="EMBL" id="MBY6322597.1"/>
    </source>
</evidence>
<gene>
    <name evidence="2" type="ORF">HQ605_17375</name>
</gene>
<name>A0ABS7P0F0_9NOCA</name>
<evidence type="ECO:0000259" key="1">
    <source>
        <dbReference type="Pfam" id="PF04480"/>
    </source>
</evidence>
<dbReference type="Pfam" id="PF04480">
    <property type="entry name" value="DUF559"/>
    <property type="match status" value="1"/>
</dbReference>
<dbReference type="Proteomes" id="UP001520140">
    <property type="component" value="Unassembled WGS sequence"/>
</dbReference>
<feature type="domain" description="DUF559" evidence="1">
    <location>
        <begin position="190"/>
        <end position="286"/>
    </location>
</feature>
<dbReference type="PANTHER" id="PTHR38590">
    <property type="entry name" value="BLL0828 PROTEIN"/>
    <property type="match status" value="1"/>
</dbReference>
<proteinExistence type="predicted"/>
<keyword evidence="3" id="KW-1185">Reference proteome</keyword>
<dbReference type="InterPro" id="IPR007569">
    <property type="entry name" value="DUF559"/>
</dbReference>
<reference evidence="2 3" key="1">
    <citation type="submission" date="2020-06" db="EMBL/GenBank/DDBJ databases">
        <title>Taxonomy, biology and ecology of Rhodococcus bacteria occurring in California pistachio and other woody hosts as revealed by genome sequence analyses.</title>
        <authorList>
            <person name="Gai Y."/>
            <person name="Riely B."/>
        </authorList>
    </citation>
    <scope>NUCLEOTIDE SEQUENCE [LARGE SCALE GENOMIC DNA]</scope>
    <source>
        <strain evidence="2 3">BP-284</strain>
    </source>
</reference>
<dbReference type="SUPFAM" id="SSF52980">
    <property type="entry name" value="Restriction endonuclease-like"/>
    <property type="match status" value="1"/>
</dbReference>
<dbReference type="InterPro" id="IPR047216">
    <property type="entry name" value="Endonuclease_DUF559_bact"/>
</dbReference>
<protein>
    <submittedName>
        <fullName evidence="2">DUF559 domain-containing protein</fullName>
    </submittedName>
</protein>
<dbReference type="PANTHER" id="PTHR38590:SF1">
    <property type="entry name" value="BLL0828 PROTEIN"/>
    <property type="match status" value="1"/>
</dbReference>